<dbReference type="Proteomes" id="UP000199580">
    <property type="component" value="Unassembled WGS sequence"/>
</dbReference>
<gene>
    <name evidence="5" type="ORF">SAMN04487935_1539</name>
</gene>
<reference evidence="5 6" key="1">
    <citation type="submission" date="2016-10" db="EMBL/GenBank/DDBJ databases">
        <authorList>
            <person name="de Groot N.N."/>
        </authorList>
    </citation>
    <scope>NUCLEOTIDE SEQUENCE [LARGE SCALE GENOMIC DNA]</scope>
    <source>
        <strain evidence="5 6">CGMCC 1.10076</strain>
    </source>
</reference>
<dbReference type="EMBL" id="FNEZ01000002">
    <property type="protein sequence ID" value="SDJ70109.1"/>
    <property type="molecule type" value="Genomic_DNA"/>
</dbReference>
<dbReference type="Gene3D" id="3.90.550.10">
    <property type="entry name" value="Spore Coat Polysaccharide Biosynthesis Protein SpsA, Chain A"/>
    <property type="match status" value="1"/>
</dbReference>
<organism evidence="5 6">
    <name type="scientific">Flavobacterium noncentrifugens</name>
    <dbReference type="NCBI Taxonomy" id="1128970"/>
    <lineage>
        <taxon>Bacteria</taxon>
        <taxon>Pseudomonadati</taxon>
        <taxon>Bacteroidota</taxon>
        <taxon>Flavobacteriia</taxon>
        <taxon>Flavobacteriales</taxon>
        <taxon>Flavobacteriaceae</taxon>
        <taxon>Flavobacterium</taxon>
    </lineage>
</organism>
<dbReference type="InterPro" id="IPR001173">
    <property type="entry name" value="Glyco_trans_2-like"/>
</dbReference>
<dbReference type="PANTHER" id="PTHR43685">
    <property type="entry name" value="GLYCOSYLTRANSFERASE"/>
    <property type="match status" value="1"/>
</dbReference>
<feature type="domain" description="Glycosyltransferase 2-like" evidence="4">
    <location>
        <begin position="6"/>
        <end position="179"/>
    </location>
</feature>
<dbReference type="STRING" id="1128970.SAMN04487935_1539"/>
<dbReference type="Pfam" id="PF00535">
    <property type="entry name" value="Glycos_transf_2"/>
    <property type="match status" value="1"/>
</dbReference>
<dbReference type="AlphaFoldDB" id="A0A1G8VVU0"/>
<evidence type="ECO:0000256" key="3">
    <source>
        <dbReference type="ARBA" id="ARBA00022679"/>
    </source>
</evidence>
<dbReference type="InterPro" id="IPR029044">
    <property type="entry name" value="Nucleotide-diphossugar_trans"/>
</dbReference>
<protein>
    <submittedName>
        <fullName evidence="5">Glycosyltransferase involved in cell wall bisynthesis</fullName>
    </submittedName>
</protein>
<dbReference type="InterPro" id="IPR050834">
    <property type="entry name" value="Glycosyltransf_2"/>
</dbReference>
<evidence type="ECO:0000313" key="5">
    <source>
        <dbReference type="EMBL" id="SDJ70109.1"/>
    </source>
</evidence>
<dbReference type="RefSeq" id="WP_091393429.1">
    <property type="nucleotide sequence ID" value="NZ_BKAI01000003.1"/>
</dbReference>
<evidence type="ECO:0000259" key="4">
    <source>
        <dbReference type="Pfam" id="PF00535"/>
    </source>
</evidence>
<sequence length="324" mass="38049">MIKKISVAMCTYNGERFLAEQIDSILSQTHAVDEIIVCDDGSTDRTIAMLREYDQKHPGLFFIHQNETNLRSVKNFEKAIGLCTGDLIFLADQDDKWAVNKVADFTEFLSKNPEIQVVVSNGYCMNDQSEIMEKHTIWDGPKFLREKNIAFSYYKLISYVSNIATGATMAIRREILPEILPFPVVKDFHHDEWIAIVSSRKNVFEMLDDKYLYYRIHENQQVGGISFDKTDRVKNKIRNVFDFENRDLGYKSYKRRLANLADSYKKNKKLYEKADRYNEYFKENLENIEAVYNETRKLMKKQYFFTSIVLNISDRILGKRQLHG</sequence>
<dbReference type="GO" id="GO:0016757">
    <property type="term" value="F:glycosyltransferase activity"/>
    <property type="evidence" value="ECO:0007669"/>
    <property type="project" value="UniProtKB-KW"/>
</dbReference>
<comment type="similarity">
    <text evidence="1">Belongs to the glycosyltransferase 2 family.</text>
</comment>
<evidence type="ECO:0000256" key="2">
    <source>
        <dbReference type="ARBA" id="ARBA00022676"/>
    </source>
</evidence>
<dbReference type="PANTHER" id="PTHR43685:SF5">
    <property type="entry name" value="GLYCOSYLTRANSFERASE EPSE-RELATED"/>
    <property type="match status" value="1"/>
</dbReference>
<proteinExistence type="inferred from homology"/>
<name>A0A1G8VVU0_9FLAO</name>
<accession>A0A1G8VVU0</accession>
<dbReference type="OrthoDB" id="9802649at2"/>
<keyword evidence="2" id="KW-0328">Glycosyltransferase</keyword>
<keyword evidence="6" id="KW-1185">Reference proteome</keyword>
<evidence type="ECO:0000313" key="6">
    <source>
        <dbReference type="Proteomes" id="UP000199580"/>
    </source>
</evidence>
<dbReference type="SUPFAM" id="SSF53448">
    <property type="entry name" value="Nucleotide-diphospho-sugar transferases"/>
    <property type="match status" value="1"/>
</dbReference>
<keyword evidence="3 5" id="KW-0808">Transferase</keyword>
<evidence type="ECO:0000256" key="1">
    <source>
        <dbReference type="ARBA" id="ARBA00006739"/>
    </source>
</evidence>